<keyword evidence="1" id="KW-0812">Transmembrane</keyword>
<evidence type="ECO:0000313" key="2">
    <source>
        <dbReference type="EMBL" id="SFR15236.1"/>
    </source>
</evidence>
<reference evidence="2 3" key="1">
    <citation type="submission" date="2016-10" db="EMBL/GenBank/DDBJ databases">
        <authorList>
            <person name="de Groot N.N."/>
        </authorList>
    </citation>
    <scope>NUCLEOTIDE SEQUENCE [LARGE SCALE GENOMIC DNA]</scope>
    <source>
        <strain evidence="3">KMM 9023,NRIC 0796,JCM 17311,KCTC 23692</strain>
    </source>
</reference>
<dbReference type="Proteomes" id="UP000199302">
    <property type="component" value="Unassembled WGS sequence"/>
</dbReference>
<keyword evidence="1" id="KW-0472">Membrane</keyword>
<gene>
    <name evidence="2" type="ORF">SAMN04515673_109105</name>
</gene>
<dbReference type="EMBL" id="FOYI01000009">
    <property type="protein sequence ID" value="SFR15236.1"/>
    <property type="molecule type" value="Genomic_DNA"/>
</dbReference>
<dbReference type="AlphaFoldDB" id="A0A1I6EBX2"/>
<protein>
    <submittedName>
        <fullName evidence="2">Uncharacterized protein</fullName>
    </submittedName>
</protein>
<proteinExistence type="predicted"/>
<evidence type="ECO:0000256" key="1">
    <source>
        <dbReference type="SAM" id="Phobius"/>
    </source>
</evidence>
<keyword evidence="1" id="KW-1133">Transmembrane helix</keyword>
<accession>A0A1I6EBX2</accession>
<sequence>MLEAGLAKRLGLALVCGLVGMGLASLLGYSGELGAVLGVVAFVLYRVSRAGKSTPPE</sequence>
<keyword evidence="3" id="KW-1185">Reference proteome</keyword>
<organism evidence="2 3">
    <name type="scientific">Poseidonocella sedimentorum</name>
    <dbReference type="NCBI Taxonomy" id="871652"/>
    <lineage>
        <taxon>Bacteria</taxon>
        <taxon>Pseudomonadati</taxon>
        <taxon>Pseudomonadota</taxon>
        <taxon>Alphaproteobacteria</taxon>
        <taxon>Rhodobacterales</taxon>
        <taxon>Roseobacteraceae</taxon>
        <taxon>Poseidonocella</taxon>
    </lineage>
</organism>
<dbReference type="STRING" id="871652.SAMN04515673_109105"/>
<evidence type="ECO:0000313" key="3">
    <source>
        <dbReference type="Proteomes" id="UP000199302"/>
    </source>
</evidence>
<feature type="transmembrane region" description="Helical" evidence="1">
    <location>
        <begin position="12"/>
        <end position="45"/>
    </location>
</feature>
<name>A0A1I6EBX2_9RHOB</name>